<dbReference type="SUPFAM" id="SSF50129">
    <property type="entry name" value="GroES-like"/>
    <property type="match status" value="1"/>
</dbReference>
<dbReference type="InterPro" id="IPR036291">
    <property type="entry name" value="NAD(P)-bd_dom_sf"/>
</dbReference>
<comment type="caution">
    <text evidence="3">The sequence shown here is derived from an EMBL/GenBank/DDBJ whole genome shotgun (WGS) entry which is preliminary data.</text>
</comment>
<dbReference type="InterPro" id="IPR020843">
    <property type="entry name" value="ER"/>
</dbReference>
<dbReference type="InterPro" id="IPR011032">
    <property type="entry name" value="GroES-like_sf"/>
</dbReference>
<dbReference type="Gene3D" id="3.40.50.720">
    <property type="entry name" value="NAD(P)-binding Rossmann-like Domain"/>
    <property type="match status" value="1"/>
</dbReference>
<evidence type="ECO:0000313" key="4">
    <source>
        <dbReference type="Proteomes" id="UP000269539"/>
    </source>
</evidence>
<dbReference type="VEuPathDB" id="FungiDB:BTJ68_14907"/>
<dbReference type="GO" id="GO:0016491">
    <property type="term" value="F:oxidoreductase activity"/>
    <property type="evidence" value="ECO:0007669"/>
    <property type="project" value="InterPro"/>
</dbReference>
<organism evidence="3 4">
    <name type="scientific">Hortaea werneckii</name>
    <name type="common">Black yeast</name>
    <name type="synonym">Cladosporium werneckii</name>
    <dbReference type="NCBI Taxonomy" id="91943"/>
    <lineage>
        <taxon>Eukaryota</taxon>
        <taxon>Fungi</taxon>
        <taxon>Dikarya</taxon>
        <taxon>Ascomycota</taxon>
        <taxon>Pezizomycotina</taxon>
        <taxon>Dothideomycetes</taxon>
        <taxon>Dothideomycetidae</taxon>
        <taxon>Mycosphaerellales</taxon>
        <taxon>Teratosphaeriaceae</taxon>
        <taxon>Hortaea</taxon>
    </lineage>
</organism>
<protein>
    <recommendedName>
        <fullName evidence="2">Enoyl reductase (ER) domain-containing protein</fullName>
    </recommendedName>
</protein>
<dbReference type="Gene3D" id="3.90.180.10">
    <property type="entry name" value="Medium-chain alcohol dehydrogenases, catalytic domain"/>
    <property type="match status" value="1"/>
</dbReference>
<dbReference type="InterPro" id="IPR051603">
    <property type="entry name" value="Zinc-ADH_QOR/CCCR"/>
</dbReference>
<evidence type="ECO:0000313" key="3">
    <source>
        <dbReference type="EMBL" id="RMY94787.1"/>
    </source>
</evidence>
<name>A0A3M7G1K7_HORWE</name>
<dbReference type="PANTHER" id="PTHR44154:SF1">
    <property type="entry name" value="QUINONE OXIDOREDUCTASE"/>
    <property type="match status" value="1"/>
</dbReference>
<dbReference type="Pfam" id="PF08240">
    <property type="entry name" value="ADH_N"/>
    <property type="match status" value="1"/>
</dbReference>
<dbReference type="AlphaFoldDB" id="A0A3M7G1K7"/>
<proteinExistence type="predicted"/>
<sequence length="321" mass="34205">MRAAVIYTAGGPEQLKLEDRPLPTASPGWVLIRIKAVGLNRSELFTRQGHSPVTFPRILGIEATGLVETAPGGEFAQGDVVVTALGGMGREFDGSYAEFCCVRAERCQKIVSSLPWEVLGACGEMLQTAYGGVFDALQMKAGESLLVRGGTTSVGLAAAATAKSHGIFVVSTTRKMERERLLLENGADLVVIDDGKIAERVREKTGGGVNKVLELIGTTTLLDSLQCAKKHGIVCMVGMVGDSWTLPGPFEPMAAIPSSVCLTIYADPDGFMTTPLQALVEEIEAEKLKVVVGKTFKLEEIVEAHRTMDENRAGGKIVVMP</sequence>
<evidence type="ECO:0000259" key="2">
    <source>
        <dbReference type="SMART" id="SM00829"/>
    </source>
</evidence>
<feature type="domain" description="Enoyl reductase (ER)" evidence="2">
    <location>
        <begin position="10"/>
        <end position="319"/>
    </location>
</feature>
<evidence type="ECO:0000256" key="1">
    <source>
        <dbReference type="ARBA" id="ARBA00022857"/>
    </source>
</evidence>
<dbReference type="SMART" id="SM00829">
    <property type="entry name" value="PKS_ER"/>
    <property type="match status" value="1"/>
</dbReference>
<reference evidence="3 4" key="1">
    <citation type="journal article" date="2018" name="BMC Genomics">
        <title>Genomic evidence for intraspecific hybridization in a clonal and extremely halotolerant yeast.</title>
        <authorList>
            <person name="Gostincar C."/>
            <person name="Stajich J.E."/>
            <person name="Zupancic J."/>
            <person name="Zalar P."/>
            <person name="Gunde-Cimerman N."/>
        </authorList>
    </citation>
    <scope>NUCLEOTIDE SEQUENCE [LARGE SCALE GENOMIC DNA]</scope>
    <source>
        <strain evidence="3 4">EXF-10513</strain>
    </source>
</reference>
<dbReference type="PANTHER" id="PTHR44154">
    <property type="entry name" value="QUINONE OXIDOREDUCTASE"/>
    <property type="match status" value="1"/>
</dbReference>
<dbReference type="SUPFAM" id="SSF51735">
    <property type="entry name" value="NAD(P)-binding Rossmann-fold domains"/>
    <property type="match status" value="1"/>
</dbReference>
<gene>
    <name evidence="3" type="ORF">D0864_05452</name>
</gene>
<keyword evidence="1" id="KW-0521">NADP</keyword>
<accession>A0A3M7G1K7</accession>
<dbReference type="EMBL" id="QWIO01000507">
    <property type="protein sequence ID" value="RMY94787.1"/>
    <property type="molecule type" value="Genomic_DNA"/>
</dbReference>
<dbReference type="Pfam" id="PF13602">
    <property type="entry name" value="ADH_zinc_N_2"/>
    <property type="match status" value="1"/>
</dbReference>
<dbReference type="CDD" id="cd08243">
    <property type="entry name" value="quinone_oxidoreductase_like_1"/>
    <property type="match status" value="1"/>
</dbReference>
<dbReference type="Proteomes" id="UP000269539">
    <property type="component" value="Unassembled WGS sequence"/>
</dbReference>
<dbReference type="InterPro" id="IPR013154">
    <property type="entry name" value="ADH-like_N"/>
</dbReference>